<dbReference type="PROSITE" id="PS00108">
    <property type="entry name" value="PROTEIN_KINASE_ST"/>
    <property type="match status" value="1"/>
</dbReference>
<sequence length="495" mass="52891">MAKWCDPLIVSGSVERYVDGGARILEGANSALMLQVTVRGGAMAAGAEFVEGWLVAQVLGEGAYGEVRLLVHARSGAAVALKVARGPARPDGAQPDGAQADGAAPVQAREAALHRALRHPHVLRCLGERTHQGLHYLFLEYAAGGELFDRIEPDVGMCEAAARRYWLQLLAGLEYLHGRGVAHRDIKPENLLLDARDQLKISDFGMATLFRHGARERLLARVCGTVPYAAPEVLGAAARPYRAPPADLWAAALVLLAMLAGELPWERACPSDARFAAWSAWWEANCAGAGPPPAGPWRKLSGAALALVRRALAPDASRRAGLSALKAATWARARLWPENEERAWRSQPTAGEATDAPDELSAADMDALISYSQPAHADDVLLGAEHPPGEHAVGRRMTRVWLRGDEARALAALGDALAARGHSWRRAGARTLVAELGAGGGAGAGVRLRAAALRCGGCTLLEFRRTRGCGLQFKRRFVELRDALQHLHAPAPDPH</sequence>
<dbReference type="SUPFAM" id="SSF56112">
    <property type="entry name" value="Protein kinase-like (PK-like)"/>
    <property type="match status" value="1"/>
</dbReference>
<comment type="catalytic activity">
    <reaction evidence="9">
        <text>L-seryl-[protein] + ATP = O-phospho-L-seryl-[protein] + ADP + H(+)</text>
        <dbReference type="Rhea" id="RHEA:17989"/>
        <dbReference type="Rhea" id="RHEA-COMP:9863"/>
        <dbReference type="Rhea" id="RHEA-COMP:11604"/>
        <dbReference type="ChEBI" id="CHEBI:15378"/>
        <dbReference type="ChEBI" id="CHEBI:29999"/>
        <dbReference type="ChEBI" id="CHEBI:30616"/>
        <dbReference type="ChEBI" id="CHEBI:83421"/>
        <dbReference type="ChEBI" id="CHEBI:456216"/>
        <dbReference type="EC" id="2.7.11.1"/>
    </reaction>
</comment>
<evidence type="ECO:0000256" key="11">
    <source>
        <dbReference type="RuleBase" id="RU000304"/>
    </source>
</evidence>
<dbReference type="PROSITE" id="PS00107">
    <property type="entry name" value="PROTEIN_KINASE_ATP"/>
    <property type="match status" value="1"/>
</dbReference>
<dbReference type="InterPro" id="IPR000719">
    <property type="entry name" value="Prot_kinase_dom"/>
</dbReference>
<feature type="binding site" evidence="10">
    <location>
        <position position="82"/>
    </location>
    <ligand>
        <name>ATP</name>
        <dbReference type="ChEBI" id="CHEBI:30616"/>
    </ligand>
</feature>
<dbReference type="GO" id="GO:0005737">
    <property type="term" value="C:cytoplasm"/>
    <property type="evidence" value="ECO:0007669"/>
    <property type="project" value="TreeGrafter"/>
</dbReference>
<evidence type="ECO:0000259" key="12">
    <source>
        <dbReference type="PROSITE" id="PS50011"/>
    </source>
</evidence>
<evidence type="ECO:0000256" key="2">
    <source>
        <dbReference type="ARBA" id="ARBA00012513"/>
    </source>
</evidence>
<feature type="domain" description="Protein kinase" evidence="12">
    <location>
        <begin position="53"/>
        <end position="331"/>
    </location>
</feature>
<evidence type="ECO:0000256" key="10">
    <source>
        <dbReference type="PROSITE-ProRule" id="PRU10141"/>
    </source>
</evidence>
<keyword evidence="14" id="KW-1185">Reference proteome</keyword>
<evidence type="ECO:0000256" key="7">
    <source>
        <dbReference type="ARBA" id="ARBA00022840"/>
    </source>
</evidence>
<evidence type="ECO:0000256" key="5">
    <source>
        <dbReference type="ARBA" id="ARBA00022741"/>
    </source>
</evidence>
<dbReference type="GO" id="GO:0004674">
    <property type="term" value="F:protein serine/threonine kinase activity"/>
    <property type="evidence" value="ECO:0007669"/>
    <property type="project" value="UniProtKB-KW"/>
</dbReference>
<keyword evidence="3 11" id="KW-0723">Serine/threonine-protein kinase</keyword>
<dbReference type="GO" id="GO:0005524">
    <property type="term" value="F:ATP binding"/>
    <property type="evidence" value="ECO:0007669"/>
    <property type="project" value="UniProtKB-UniRule"/>
</dbReference>
<evidence type="ECO:0000256" key="1">
    <source>
        <dbReference type="ARBA" id="ARBA00010791"/>
    </source>
</evidence>
<name>A0A9P0IJC8_SPOLI</name>
<dbReference type="Pfam" id="PF00069">
    <property type="entry name" value="Pkinase"/>
    <property type="match status" value="1"/>
</dbReference>
<keyword evidence="5 10" id="KW-0547">Nucleotide-binding</keyword>
<accession>A0A9P0IJC8</accession>
<comment type="catalytic activity">
    <reaction evidence="8">
        <text>L-threonyl-[protein] + ATP = O-phospho-L-threonyl-[protein] + ADP + H(+)</text>
        <dbReference type="Rhea" id="RHEA:46608"/>
        <dbReference type="Rhea" id="RHEA-COMP:11060"/>
        <dbReference type="Rhea" id="RHEA-COMP:11605"/>
        <dbReference type="ChEBI" id="CHEBI:15378"/>
        <dbReference type="ChEBI" id="CHEBI:30013"/>
        <dbReference type="ChEBI" id="CHEBI:30616"/>
        <dbReference type="ChEBI" id="CHEBI:61977"/>
        <dbReference type="ChEBI" id="CHEBI:456216"/>
        <dbReference type="EC" id="2.7.11.1"/>
    </reaction>
</comment>
<dbReference type="InterPro" id="IPR008271">
    <property type="entry name" value="Ser/Thr_kinase_AS"/>
</dbReference>
<dbReference type="SMART" id="SM00220">
    <property type="entry name" value="S_TKc"/>
    <property type="match status" value="1"/>
</dbReference>
<dbReference type="PANTHER" id="PTHR24346">
    <property type="entry name" value="MAP/MICROTUBULE AFFINITY-REGULATING KINASE"/>
    <property type="match status" value="1"/>
</dbReference>
<evidence type="ECO:0000256" key="4">
    <source>
        <dbReference type="ARBA" id="ARBA00022679"/>
    </source>
</evidence>
<dbReference type="GO" id="GO:0035556">
    <property type="term" value="P:intracellular signal transduction"/>
    <property type="evidence" value="ECO:0007669"/>
    <property type="project" value="TreeGrafter"/>
</dbReference>
<dbReference type="AlphaFoldDB" id="A0A9P0IJC8"/>
<reference evidence="13" key="1">
    <citation type="submission" date="2022-02" db="EMBL/GenBank/DDBJ databases">
        <authorList>
            <person name="King R."/>
        </authorList>
    </citation>
    <scope>NUCLEOTIDE SEQUENCE</scope>
</reference>
<keyword evidence="7 10" id="KW-0067">ATP-binding</keyword>
<comment type="similarity">
    <text evidence="1">Belongs to the protein kinase superfamily. CAMK Ser/Thr protein kinase family. NIM1 subfamily.</text>
</comment>
<dbReference type="InterPro" id="IPR017441">
    <property type="entry name" value="Protein_kinase_ATP_BS"/>
</dbReference>
<dbReference type="Proteomes" id="UP001153321">
    <property type="component" value="Chromosome 8"/>
</dbReference>
<organism evidence="13 14">
    <name type="scientific">Spodoptera littoralis</name>
    <name type="common">Egyptian cotton leafworm</name>
    <dbReference type="NCBI Taxonomy" id="7109"/>
    <lineage>
        <taxon>Eukaryota</taxon>
        <taxon>Metazoa</taxon>
        <taxon>Ecdysozoa</taxon>
        <taxon>Arthropoda</taxon>
        <taxon>Hexapoda</taxon>
        <taxon>Insecta</taxon>
        <taxon>Pterygota</taxon>
        <taxon>Neoptera</taxon>
        <taxon>Endopterygota</taxon>
        <taxon>Lepidoptera</taxon>
        <taxon>Glossata</taxon>
        <taxon>Ditrysia</taxon>
        <taxon>Noctuoidea</taxon>
        <taxon>Noctuidae</taxon>
        <taxon>Amphipyrinae</taxon>
        <taxon>Spodoptera</taxon>
    </lineage>
</organism>
<protein>
    <recommendedName>
        <fullName evidence="2">non-specific serine/threonine protein kinase</fullName>
        <ecNumber evidence="2">2.7.11.1</ecNumber>
    </recommendedName>
</protein>
<evidence type="ECO:0000256" key="6">
    <source>
        <dbReference type="ARBA" id="ARBA00022777"/>
    </source>
</evidence>
<evidence type="ECO:0000313" key="13">
    <source>
        <dbReference type="EMBL" id="CAH1646877.1"/>
    </source>
</evidence>
<evidence type="ECO:0000256" key="3">
    <source>
        <dbReference type="ARBA" id="ARBA00022527"/>
    </source>
</evidence>
<dbReference type="Gene3D" id="1.10.510.10">
    <property type="entry name" value="Transferase(Phosphotransferase) domain 1"/>
    <property type="match status" value="1"/>
</dbReference>
<keyword evidence="6" id="KW-0418">Kinase</keyword>
<gene>
    <name evidence="13" type="ORF">SPLIT_LOCUS12228</name>
</gene>
<keyword evidence="4" id="KW-0808">Transferase</keyword>
<evidence type="ECO:0000256" key="8">
    <source>
        <dbReference type="ARBA" id="ARBA00047899"/>
    </source>
</evidence>
<dbReference type="PROSITE" id="PS50011">
    <property type="entry name" value="PROTEIN_KINASE_DOM"/>
    <property type="match status" value="1"/>
</dbReference>
<evidence type="ECO:0000313" key="14">
    <source>
        <dbReference type="Proteomes" id="UP001153321"/>
    </source>
</evidence>
<dbReference type="InterPro" id="IPR011009">
    <property type="entry name" value="Kinase-like_dom_sf"/>
</dbReference>
<dbReference type="EMBL" id="LR824539">
    <property type="protein sequence ID" value="CAH1646877.1"/>
    <property type="molecule type" value="Genomic_DNA"/>
</dbReference>
<dbReference type="PANTHER" id="PTHR24346:SF107">
    <property type="entry name" value="SERINE_THREONINE-PROTEIN KINASE CHK1"/>
    <property type="match status" value="1"/>
</dbReference>
<evidence type="ECO:0000256" key="9">
    <source>
        <dbReference type="ARBA" id="ARBA00048679"/>
    </source>
</evidence>
<dbReference type="EC" id="2.7.11.1" evidence="2"/>
<proteinExistence type="inferred from homology"/>